<evidence type="ECO:0000256" key="3">
    <source>
        <dbReference type="ARBA" id="ARBA00023125"/>
    </source>
</evidence>
<organism evidence="6 7">
    <name type="scientific">Dorea acetigenes</name>
    <dbReference type="NCBI Taxonomy" id="2981787"/>
    <lineage>
        <taxon>Bacteria</taxon>
        <taxon>Bacillati</taxon>
        <taxon>Bacillota</taxon>
        <taxon>Clostridia</taxon>
        <taxon>Lachnospirales</taxon>
        <taxon>Lachnospiraceae</taxon>
        <taxon>Dorea</taxon>
    </lineage>
</organism>
<keyword evidence="2" id="KW-0805">Transcription regulation</keyword>
<evidence type="ECO:0000256" key="1">
    <source>
        <dbReference type="ARBA" id="ARBA00009437"/>
    </source>
</evidence>
<dbReference type="InterPro" id="IPR000847">
    <property type="entry name" value="LysR_HTH_N"/>
</dbReference>
<dbReference type="PROSITE" id="PS50931">
    <property type="entry name" value="HTH_LYSR"/>
    <property type="match status" value="1"/>
</dbReference>
<dbReference type="SUPFAM" id="SSF46785">
    <property type="entry name" value="Winged helix' DNA-binding domain"/>
    <property type="match status" value="1"/>
</dbReference>
<dbReference type="EMBL" id="JAOQJU010000003">
    <property type="protein sequence ID" value="MCU6685864.1"/>
    <property type="molecule type" value="Genomic_DNA"/>
</dbReference>
<evidence type="ECO:0000313" key="6">
    <source>
        <dbReference type="EMBL" id="MCU6685864.1"/>
    </source>
</evidence>
<keyword evidence="3" id="KW-0238">DNA-binding</keyword>
<dbReference type="Proteomes" id="UP001652431">
    <property type="component" value="Unassembled WGS sequence"/>
</dbReference>
<dbReference type="Gene3D" id="1.10.10.10">
    <property type="entry name" value="Winged helix-like DNA-binding domain superfamily/Winged helix DNA-binding domain"/>
    <property type="match status" value="1"/>
</dbReference>
<evidence type="ECO:0000256" key="4">
    <source>
        <dbReference type="ARBA" id="ARBA00023163"/>
    </source>
</evidence>
<dbReference type="Gene3D" id="3.40.190.290">
    <property type="match status" value="1"/>
</dbReference>
<evidence type="ECO:0000313" key="7">
    <source>
        <dbReference type="Proteomes" id="UP001652431"/>
    </source>
</evidence>
<dbReference type="InterPro" id="IPR036388">
    <property type="entry name" value="WH-like_DNA-bd_sf"/>
</dbReference>
<comment type="caution">
    <text evidence="6">The sequence shown here is derived from an EMBL/GenBank/DDBJ whole genome shotgun (WGS) entry which is preliminary data.</text>
</comment>
<dbReference type="Pfam" id="PF03466">
    <property type="entry name" value="LysR_substrate"/>
    <property type="match status" value="1"/>
</dbReference>
<feature type="domain" description="HTH lysR-type" evidence="5">
    <location>
        <begin position="1"/>
        <end position="58"/>
    </location>
</feature>
<dbReference type="SUPFAM" id="SSF53850">
    <property type="entry name" value="Periplasmic binding protein-like II"/>
    <property type="match status" value="1"/>
</dbReference>
<reference evidence="6 7" key="1">
    <citation type="journal article" date="2021" name="ISME Commun">
        <title>Automated analysis of genomic sequences facilitates high-throughput and comprehensive description of bacteria.</title>
        <authorList>
            <person name="Hitch T.C.A."/>
        </authorList>
    </citation>
    <scope>NUCLEOTIDE SEQUENCE [LARGE SCALE GENOMIC DNA]</scope>
    <source>
        <strain evidence="6 7">Sanger_03</strain>
    </source>
</reference>
<dbReference type="RefSeq" id="WP_158368693.1">
    <property type="nucleotide sequence ID" value="NZ_JAOQJU010000003.1"/>
</dbReference>
<keyword evidence="7" id="KW-1185">Reference proteome</keyword>
<comment type="similarity">
    <text evidence="1">Belongs to the LysR transcriptional regulatory family.</text>
</comment>
<dbReference type="PANTHER" id="PTHR30126:SF40">
    <property type="entry name" value="HTH-TYPE TRANSCRIPTIONAL REGULATOR GLTR"/>
    <property type="match status" value="1"/>
</dbReference>
<keyword evidence="4" id="KW-0804">Transcription</keyword>
<gene>
    <name evidence="6" type="ORF">OCV99_04685</name>
</gene>
<protein>
    <submittedName>
        <fullName evidence="6">LysR family transcriptional regulator</fullName>
    </submittedName>
</protein>
<sequence length="298" mass="34325">MLDFRLLTFLDLCHTKNYTKTAKNLNITQPAVSQHIRYLEQYYHRKLIVYQNRQFSLTKEGEYLLKEISHLHILSNAILQNIQNISDADELPVISIGSNPTIGEFILPGLISAYSAQEPTCRIRSFIGTSKKLEQQLHDGIIDFLISDQIDFCPELERRLFCSEPICCVCNPGHPLAGKHVSLARLTSEKIVYRNRSSHAYQILKDSLQRLGYDLDTFNIPFEAGSMYSIIQYLKEDLAISFLYRCAVKEYLNSGELAEIHVTEMHDSIDFFCIFPQAVHTTPATEDFLQFCLKQQKY</sequence>
<evidence type="ECO:0000259" key="5">
    <source>
        <dbReference type="PROSITE" id="PS50931"/>
    </source>
</evidence>
<dbReference type="Pfam" id="PF00126">
    <property type="entry name" value="HTH_1"/>
    <property type="match status" value="1"/>
</dbReference>
<dbReference type="InterPro" id="IPR005119">
    <property type="entry name" value="LysR_subst-bd"/>
</dbReference>
<dbReference type="PANTHER" id="PTHR30126">
    <property type="entry name" value="HTH-TYPE TRANSCRIPTIONAL REGULATOR"/>
    <property type="match status" value="1"/>
</dbReference>
<accession>A0ABT2RL12</accession>
<proteinExistence type="inferred from homology"/>
<dbReference type="InterPro" id="IPR036390">
    <property type="entry name" value="WH_DNA-bd_sf"/>
</dbReference>
<name>A0ABT2RL12_9FIRM</name>
<evidence type="ECO:0000256" key="2">
    <source>
        <dbReference type="ARBA" id="ARBA00023015"/>
    </source>
</evidence>